<dbReference type="EMBL" id="JADKFW010000013">
    <property type="protein sequence ID" value="MBK9718752.1"/>
    <property type="molecule type" value="Genomic_DNA"/>
</dbReference>
<evidence type="ECO:0000313" key="2">
    <source>
        <dbReference type="Proteomes" id="UP000808349"/>
    </source>
</evidence>
<dbReference type="Proteomes" id="UP000808349">
    <property type="component" value="Unassembled WGS sequence"/>
</dbReference>
<gene>
    <name evidence="1" type="ORF">IPO85_14795</name>
</gene>
<reference evidence="1 2" key="1">
    <citation type="submission" date="2020-10" db="EMBL/GenBank/DDBJ databases">
        <title>Connecting structure to function with the recovery of over 1000 high-quality activated sludge metagenome-assembled genomes encoding full-length rRNA genes using long-read sequencing.</title>
        <authorList>
            <person name="Singleton C.M."/>
            <person name="Petriglieri F."/>
            <person name="Kristensen J.M."/>
            <person name="Kirkegaard R.H."/>
            <person name="Michaelsen T.Y."/>
            <person name="Andersen M.H."/>
            <person name="Karst S.M."/>
            <person name="Dueholm M.S."/>
            <person name="Nielsen P.H."/>
            <person name="Albertsen M."/>
        </authorList>
    </citation>
    <scope>NUCLEOTIDE SEQUENCE [LARGE SCALE GENOMIC DNA]</scope>
    <source>
        <strain evidence="1">Ribe_18-Q3-R11-54_BAT3C.373</strain>
    </source>
</reference>
<evidence type="ECO:0000313" key="1">
    <source>
        <dbReference type="EMBL" id="MBK9718752.1"/>
    </source>
</evidence>
<organism evidence="1 2">
    <name type="scientific">Candidatus Defluviibacterium haderslevense</name>
    <dbReference type="NCBI Taxonomy" id="2981993"/>
    <lineage>
        <taxon>Bacteria</taxon>
        <taxon>Pseudomonadati</taxon>
        <taxon>Bacteroidota</taxon>
        <taxon>Saprospiria</taxon>
        <taxon>Saprospirales</taxon>
        <taxon>Saprospiraceae</taxon>
        <taxon>Candidatus Defluviibacterium</taxon>
    </lineage>
</organism>
<sequence length="57" mass="6533">MRRNEQYIYSECKCRNSTVYLFGQRLQQHKSINVSTAGTYSVTATDTNGCTELQAEH</sequence>
<proteinExistence type="predicted"/>
<dbReference type="AlphaFoldDB" id="A0A9D7XIG7"/>
<name>A0A9D7XIG7_9BACT</name>
<accession>A0A9D7XIG7</accession>
<protein>
    <submittedName>
        <fullName evidence="1">Uncharacterized protein</fullName>
    </submittedName>
</protein>
<comment type="caution">
    <text evidence="1">The sequence shown here is derived from an EMBL/GenBank/DDBJ whole genome shotgun (WGS) entry which is preliminary data.</text>
</comment>